<comment type="subcellular location">
    <subcellularLocation>
        <location evidence="1">Cell envelope</location>
    </subcellularLocation>
</comment>
<dbReference type="EMBL" id="ATBP01000591">
    <property type="protein sequence ID" value="ETR69656.1"/>
    <property type="molecule type" value="Genomic_DNA"/>
</dbReference>
<dbReference type="GO" id="GO:0030313">
    <property type="term" value="C:cell envelope"/>
    <property type="evidence" value="ECO:0007669"/>
    <property type="project" value="UniProtKB-SubCell"/>
</dbReference>
<dbReference type="SUPFAM" id="SSF55781">
    <property type="entry name" value="GAF domain-like"/>
    <property type="match status" value="1"/>
</dbReference>
<dbReference type="InterPro" id="IPR003018">
    <property type="entry name" value="GAF"/>
</dbReference>
<dbReference type="Pfam" id="PF01590">
    <property type="entry name" value="GAF"/>
    <property type="match status" value="1"/>
</dbReference>
<dbReference type="Gene3D" id="3.30.450.40">
    <property type="match status" value="1"/>
</dbReference>
<sequence length="468" mass="54279">MNDIPAIDPSLMKQRIELFEKTLSLNILLNEVSRYQAAVMTLCNELAARFQCSRVSLGWLEKKYIRIQGMSHVEHFEPKMSAVQDLEAAMEETLDQNEEIIFPANDTQWQAIIKSHERYINQSGSDYIVSLPLRINDEPVSVLSCERATSFDTEEVRTLRMICDQIIRRLFDLKQQDQWFGARFARWIRGKLATVFGVEHTFAKLISLICLTLLIYAILGEKMYRIKAPCILKTDQLAYVQAPFNGYISTVDAQIGDFVRQNDLLLELDTRDLRLKEAEIVADIHQFSRAEEKARSQDQLADMRIAQARLERSQLELKRILYLLDHAKVKAPFEGIVVQGERQKLLGAPVREGDVMYKIAQLKDYYIQLDVAEQDIHQIQTGDAGKIAFISRPERKFPIHITQISSTAQVKDKQNIFEVRAALNGQPEKWWRAGMSGIGHIDIGQRQIIWIYTHRTLDYIYLHFWWVY</sequence>
<evidence type="ECO:0000313" key="4">
    <source>
        <dbReference type="EMBL" id="ETR69656.1"/>
    </source>
</evidence>
<evidence type="ECO:0000313" key="5">
    <source>
        <dbReference type="Proteomes" id="UP000189670"/>
    </source>
</evidence>
<evidence type="ECO:0000256" key="1">
    <source>
        <dbReference type="ARBA" id="ARBA00004196"/>
    </source>
</evidence>
<dbReference type="Proteomes" id="UP000189670">
    <property type="component" value="Unassembled WGS sequence"/>
</dbReference>
<dbReference type="InterPro" id="IPR029016">
    <property type="entry name" value="GAF-like_dom_sf"/>
</dbReference>
<protein>
    <submittedName>
        <fullName evidence="4">Membrane-fusion protein-like protein</fullName>
    </submittedName>
</protein>
<dbReference type="InterPro" id="IPR050465">
    <property type="entry name" value="UPF0194_transport"/>
</dbReference>
<comment type="caution">
    <text evidence="4">The sequence shown here is derived from an EMBL/GenBank/DDBJ whole genome shotgun (WGS) entry which is preliminary data.</text>
</comment>
<dbReference type="PANTHER" id="PTHR32347:SF23">
    <property type="entry name" value="BLL5650 PROTEIN"/>
    <property type="match status" value="1"/>
</dbReference>
<name>A0A1V1P4I1_9BACT</name>
<feature type="domain" description="GAF" evidence="3">
    <location>
        <begin position="37"/>
        <end position="167"/>
    </location>
</feature>
<dbReference type="PANTHER" id="PTHR32347">
    <property type="entry name" value="EFFLUX SYSTEM COMPONENT YKNX-RELATED"/>
    <property type="match status" value="1"/>
</dbReference>
<proteinExistence type="predicted"/>
<organism evidence="4 5">
    <name type="scientific">Candidatus Magnetoglobus multicellularis str. Araruama</name>
    <dbReference type="NCBI Taxonomy" id="890399"/>
    <lineage>
        <taxon>Bacteria</taxon>
        <taxon>Pseudomonadati</taxon>
        <taxon>Thermodesulfobacteriota</taxon>
        <taxon>Desulfobacteria</taxon>
        <taxon>Desulfobacterales</taxon>
        <taxon>Desulfobacteraceae</taxon>
        <taxon>Candidatus Magnetoglobus</taxon>
    </lineage>
</organism>
<dbReference type="Gene3D" id="2.40.30.170">
    <property type="match status" value="1"/>
</dbReference>
<gene>
    <name evidence="4" type="ORF">OMM_03791</name>
</gene>
<dbReference type="Gene3D" id="2.40.50.100">
    <property type="match status" value="1"/>
</dbReference>
<dbReference type="SUPFAM" id="SSF111369">
    <property type="entry name" value="HlyD-like secretion proteins"/>
    <property type="match status" value="1"/>
</dbReference>
<evidence type="ECO:0000256" key="2">
    <source>
        <dbReference type="ARBA" id="ARBA00023054"/>
    </source>
</evidence>
<keyword evidence="2" id="KW-0175">Coiled coil</keyword>
<dbReference type="AlphaFoldDB" id="A0A1V1P4I1"/>
<accession>A0A1V1P4I1</accession>
<reference evidence="5" key="1">
    <citation type="submission" date="2012-11" db="EMBL/GenBank/DDBJ databases">
        <authorList>
            <person name="Lucero-Rivera Y.E."/>
            <person name="Tovar-Ramirez D."/>
        </authorList>
    </citation>
    <scope>NUCLEOTIDE SEQUENCE [LARGE SCALE GENOMIC DNA]</scope>
    <source>
        <strain evidence="5">Araruama</strain>
    </source>
</reference>
<evidence type="ECO:0000259" key="3">
    <source>
        <dbReference type="Pfam" id="PF01590"/>
    </source>
</evidence>